<evidence type="ECO:0000313" key="1">
    <source>
        <dbReference type="EMBL" id="QYD28332.1"/>
    </source>
</evidence>
<dbReference type="EMBL" id="CP080107">
    <property type="protein sequence ID" value="QYD28332.1"/>
    <property type="molecule type" value="Genomic_DNA"/>
</dbReference>
<name>A0AAQ0EYB4_ENTAS</name>
<organism evidence="1 2">
    <name type="scientific">Enterobacter asburiae</name>
    <dbReference type="NCBI Taxonomy" id="61645"/>
    <lineage>
        <taxon>Bacteria</taxon>
        <taxon>Pseudomonadati</taxon>
        <taxon>Pseudomonadota</taxon>
        <taxon>Gammaproteobacteria</taxon>
        <taxon>Enterobacterales</taxon>
        <taxon>Enterobacteriaceae</taxon>
        <taxon>Enterobacter</taxon>
        <taxon>Enterobacter cloacae complex</taxon>
    </lineage>
</organism>
<dbReference type="Proteomes" id="UP000826990">
    <property type="component" value="Chromosome"/>
</dbReference>
<reference evidence="1" key="1">
    <citation type="submission" date="2021-07" db="EMBL/GenBank/DDBJ databases">
        <title>Characterization of Emerging Pathogens Carrying KPC-2 Gene in IncP-6 Plasmids Isolated from Urban Sewage in Argentina.</title>
        <authorList>
            <person name="Ghiglione B."/>
            <person name="Haim M.S."/>
            <person name="Dropa M."/>
        </authorList>
    </citation>
    <scope>NUCLEOTIDE SEQUENCE</scope>
    <source>
        <strain evidence="1">WW-19C</strain>
    </source>
</reference>
<sequence>MKTPINMLETIAAELVENTSLLEFIFQNSPDNGEIDNHLCCLIRSMQKTSDKAYEYINQYDFKGEVNK</sequence>
<gene>
    <name evidence="1" type="ORF">KZX48_08070</name>
</gene>
<evidence type="ECO:0000313" key="2">
    <source>
        <dbReference type="Proteomes" id="UP000826990"/>
    </source>
</evidence>
<dbReference type="RefSeq" id="WP_210949397.1">
    <property type="nucleotide sequence ID" value="NZ_CP080107.1"/>
</dbReference>
<accession>A0AAQ0EYB4</accession>
<protein>
    <submittedName>
        <fullName evidence="1">Uncharacterized protein</fullName>
    </submittedName>
</protein>
<dbReference type="AlphaFoldDB" id="A0AAQ0EYB4"/>
<proteinExistence type="predicted"/>